<protein>
    <submittedName>
        <fullName evidence="16">TonB-dependent receptor</fullName>
    </submittedName>
</protein>
<evidence type="ECO:0000256" key="6">
    <source>
        <dbReference type="ARBA" id="ARBA00023004"/>
    </source>
</evidence>
<dbReference type="InterPro" id="IPR036942">
    <property type="entry name" value="Beta-barrel_TonB_sf"/>
</dbReference>
<evidence type="ECO:0000259" key="14">
    <source>
        <dbReference type="Pfam" id="PF00593"/>
    </source>
</evidence>
<evidence type="ECO:0000256" key="13">
    <source>
        <dbReference type="SAM" id="SignalP"/>
    </source>
</evidence>
<evidence type="ECO:0000313" key="17">
    <source>
        <dbReference type="Proteomes" id="UP001143362"/>
    </source>
</evidence>
<evidence type="ECO:0000256" key="4">
    <source>
        <dbReference type="ARBA" id="ARBA00022496"/>
    </source>
</evidence>
<evidence type="ECO:0000256" key="2">
    <source>
        <dbReference type="ARBA" id="ARBA00022448"/>
    </source>
</evidence>
<keyword evidence="13" id="KW-0732">Signal</keyword>
<dbReference type="PROSITE" id="PS52016">
    <property type="entry name" value="TONB_DEPENDENT_REC_3"/>
    <property type="match status" value="1"/>
</dbReference>
<evidence type="ECO:0000256" key="9">
    <source>
        <dbReference type="ARBA" id="ARBA00023136"/>
    </source>
</evidence>
<dbReference type="Pfam" id="PF00593">
    <property type="entry name" value="TonB_dep_Rec_b-barrel"/>
    <property type="match status" value="1"/>
</dbReference>
<evidence type="ECO:0000256" key="3">
    <source>
        <dbReference type="ARBA" id="ARBA00022452"/>
    </source>
</evidence>
<keyword evidence="8 12" id="KW-0798">TonB box</keyword>
<evidence type="ECO:0000256" key="1">
    <source>
        <dbReference type="ARBA" id="ARBA00004571"/>
    </source>
</evidence>
<dbReference type="PANTHER" id="PTHR32552">
    <property type="entry name" value="FERRICHROME IRON RECEPTOR-RELATED"/>
    <property type="match status" value="1"/>
</dbReference>
<comment type="caution">
    <text evidence="16">The sequence shown here is derived from an EMBL/GenBank/DDBJ whole genome shotgun (WGS) entry which is preliminary data.</text>
</comment>
<keyword evidence="10 11" id="KW-0998">Cell outer membrane</keyword>
<feature type="domain" description="TonB-dependent receptor-like beta-barrel" evidence="14">
    <location>
        <begin position="302"/>
        <end position="752"/>
    </location>
</feature>
<dbReference type="InterPro" id="IPR012910">
    <property type="entry name" value="Plug_dom"/>
</dbReference>
<comment type="subcellular location">
    <subcellularLocation>
        <location evidence="1 11">Cell outer membrane</location>
        <topology evidence="1 11">Multi-pass membrane protein</topology>
    </subcellularLocation>
</comment>
<dbReference type="RefSeq" id="WP_279246525.1">
    <property type="nucleotide sequence ID" value="NZ_SHNN01000003.1"/>
</dbReference>
<sequence length="791" mass="86962">MTYLPHRHARTLLFTAVATLSAGPAMAQALLEEVVVTAQKREATLSDTPIAITALTSEQLNALGIVNQQDIANFTPSMSYEENAGGGEGNRIYLRGIGRETSSAGTEPGVGVYDNGFYTNESGVLAGSVDRIDRIEILRGPQGTLYGRNTTGGAINVISKKPGDEFEHVVRGVVGDYSTTSLQLTSSGPITDKVGYLVHYSQLDQDSFYENLTGPDPRGIDTDYIEGQIDVDFTDNINWNLRYTSASFKNETLERAKLDGYRNEPDAPSRLGEIVINPELFAVLDEGPGQSDPFKISSDFRGEVAIDDQQVFQSTLSIDFDGVTVRMLNGYQDYTWNSAKDFDGLNSPASFVETIAQEEKNVQHELQFISNGDGDIDWVLGLFYLKNDNTQPYALTDAANPFLINNISGVENPDGIFYDQVGVLEATSMAIYSQVDWQVNERLSLSAGLRYSEDEKKASEEQQIFYDSALDSCGGGGADEFLPALRAGGDPYGIPAGCATRFGFQVSDLSAEHEETWDAVNWRLNASYEIGDDGLLFATVSTGYKPGGFRLGAMQDDPTTPENESVVDNEELTSYEIGYKGTIADKLSFSTAVFFYDYEDMQVELAILDANTGIATARLANAPKSEVYGFEFESTWLATEKLTLLANYSYLKSEYTEEFIVQDNKDGQLRDVQGNELNRTPNNKFTLAAYYVQPVGPGDVVLTANYSYIDDQYMTVFNDDIETVDSYQQVNARIAWKPDSAKYEVAVFGQNLTDELSYANAYGVSGEADGVRRSGRPINPRTYGLEAVVFF</sequence>
<evidence type="ECO:0000256" key="8">
    <source>
        <dbReference type="ARBA" id="ARBA00023077"/>
    </source>
</evidence>
<keyword evidence="5 11" id="KW-0812">Transmembrane</keyword>
<name>A0ABT3TJL5_9GAMM</name>
<dbReference type="SUPFAM" id="SSF56935">
    <property type="entry name" value="Porins"/>
    <property type="match status" value="1"/>
</dbReference>
<organism evidence="16 17">
    <name type="scientific">Candidatus Litorirhabdus singularis</name>
    <dbReference type="NCBI Taxonomy" id="2518993"/>
    <lineage>
        <taxon>Bacteria</taxon>
        <taxon>Pseudomonadati</taxon>
        <taxon>Pseudomonadota</taxon>
        <taxon>Gammaproteobacteria</taxon>
        <taxon>Cellvibrionales</taxon>
        <taxon>Halieaceae</taxon>
        <taxon>Candidatus Litorirhabdus</taxon>
    </lineage>
</organism>
<keyword evidence="2 11" id="KW-0813">Transport</keyword>
<keyword evidence="16" id="KW-0675">Receptor</keyword>
<dbReference type="EMBL" id="SHNN01000003">
    <property type="protein sequence ID" value="MCX2982510.1"/>
    <property type="molecule type" value="Genomic_DNA"/>
</dbReference>
<dbReference type="InterPro" id="IPR039426">
    <property type="entry name" value="TonB-dep_rcpt-like"/>
</dbReference>
<evidence type="ECO:0000256" key="10">
    <source>
        <dbReference type="ARBA" id="ARBA00023237"/>
    </source>
</evidence>
<evidence type="ECO:0000256" key="5">
    <source>
        <dbReference type="ARBA" id="ARBA00022692"/>
    </source>
</evidence>
<dbReference type="Gene3D" id="2.40.170.20">
    <property type="entry name" value="TonB-dependent receptor, beta-barrel domain"/>
    <property type="match status" value="1"/>
</dbReference>
<reference evidence="16" key="1">
    <citation type="submission" date="2019-02" db="EMBL/GenBank/DDBJ databases">
        <authorList>
            <person name="Li S.-H."/>
        </authorList>
    </citation>
    <scope>NUCLEOTIDE SEQUENCE</scope>
    <source>
        <strain evidence="16">IMCC14734</strain>
    </source>
</reference>
<evidence type="ECO:0000256" key="12">
    <source>
        <dbReference type="RuleBase" id="RU003357"/>
    </source>
</evidence>
<evidence type="ECO:0000313" key="16">
    <source>
        <dbReference type="EMBL" id="MCX2982510.1"/>
    </source>
</evidence>
<feature type="domain" description="TonB-dependent receptor plug" evidence="15">
    <location>
        <begin position="45"/>
        <end position="154"/>
    </location>
</feature>
<keyword evidence="9 11" id="KW-0472">Membrane</keyword>
<evidence type="ECO:0000256" key="11">
    <source>
        <dbReference type="PROSITE-ProRule" id="PRU01360"/>
    </source>
</evidence>
<accession>A0ABT3TJL5</accession>
<keyword evidence="17" id="KW-1185">Reference proteome</keyword>
<evidence type="ECO:0000259" key="15">
    <source>
        <dbReference type="Pfam" id="PF07715"/>
    </source>
</evidence>
<feature type="signal peptide" evidence="13">
    <location>
        <begin position="1"/>
        <end position="27"/>
    </location>
</feature>
<dbReference type="Pfam" id="PF07715">
    <property type="entry name" value="Plug"/>
    <property type="match status" value="1"/>
</dbReference>
<gene>
    <name evidence="16" type="ORF">EYC98_16735</name>
</gene>
<keyword evidence="6" id="KW-0408">Iron</keyword>
<dbReference type="PANTHER" id="PTHR32552:SF81">
    <property type="entry name" value="TONB-DEPENDENT OUTER MEMBRANE RECEPTOR"/>
    <property type="match status" value="1"/>
</dbReference>
<feature type="chain" id="PRO_5045249517" evidence="13">
    <location>
        <begin position="28"/>
        <end position="791"/>
    </location>
</feature>
<dbReference type="InterPro" id="IPR000531">
    <property type="entry name" value="Beta-barrel_TonB"/>
</dbReference>
<evidence type="ECO:0000256" key="7">
    <source>
        <dbReference type="ARBA" id="ARBA00023065"/>
    </source>
</evidence>
<keyword evidence="3 11" id="KW-1134">Transmembrane beta strand</keyword>
<dbReference type="Proteomes" id="UP001143362">
    <property type="component" value="Unassembled WGS sequence"/>
</dbReference>
<keyword evidence="4" id="KW-0410">Iron transport</keyword>
<proteinExistence type="inferred from homology"/>
<keyword evidence="7" id="KW-0406">Ion transport</keyword>
<comment type="similarity">
    <text evidence="11 12">Belongs to the TonB-dependent receptor family.</text>
</comment>